<dbReference type="GO" id="GO:2000143">
    <property type="term" value="P:negative regulation of DNA-templated transcription initiation"/>
    <property type="evidence" value="ECO:0007669"/>
    <property type="project" value="TreeGrafter"/>
</dbReference>
<organism evidence="9 10">
    <name type="scientific">Ligilactobacillus ruminis DPC 6832</name>
    <dbReference type="NCBI Taxonomy" id="1402208"/>
    <lineage>
        <taxon>Bacteria</taxon>
        <taxon>Bacillati</taxon>
        <taxon>Bacillota</taxon>
        <taxon>Bacilli</taxon>
        <taxon>Lactobacillales</taxon>
        <taxon>Lactobacillaceae</taxon>
        <taxon>Ligilactobacillus</taxon>
    </lineage>
</organism>
<protein>
    <recommendedName>
        <fullName evidence="1 7">Transcriptional regulator MraZ</fullName>
    </recommendedName>
</protein>
<dbReference type="GO" id="GO:0009295">
    <property type="term" value="C:nucleoid"/>
    <property type="evidence" value="ECO:0007669"/>
    <property type="project" value="UniProtKB-SubCell"/>
</dbReference>
<dbReference type="PANTHER" id="PTHR34701">
    <property type="entry name" value="TRANSCRIPTIONAL REGULATOR MRAZ"/>
    <property type="match status" value="1"/>
</dbReference>
<dbReference type="NCBIfam" id="TIGR00242">
    <property type="entry name" value="division/cell wall cluster transcriptional repressor MraZ"/>
    <property type="match status" value="1"/>
</dbReference>
<dbReference type="GO" id="GO:0003700">
    <property type="term" value="F:DNA-binding transcription factor activity"/>
    <property type="evidence" value="ECO:0007669"/>
    <property type="project" value="UniProtKB-UniRule"/>
</dbReference>
<dbReference type="SUPFAM" id="SSF89447">
    <property type="entry name" value="AbrB/MazE/MraZ-like"/>
    <property type="match status" value="1"/>
</dbReference>
<evidence type="ECO:0000256" key="5">
    <source>
        <dbReference type="ARBA" id="ARBA00023125"/>
    </source>
</evidence>
<dbReference type="GO" id="GO:0000976">
    <property type="term" value="F:transcription cis-regulatory region binding"/>
    <property type="evidence" value="ECO:0007669"/>
    <property type="project" value="TreeGrafter"/>
</dbReference>
<keyword evidence="6 7" id="KW-0804">Transcription</keyword>
<dbReference type="CDD" id="cd16321">
    <property type="entry name" value="MraZ_C"/>
    <property type="match status" value="1"/>
</dbReference>
<evidence type="ECO:0000256" key="1">
    <source>
        <dbReference type="ARBA" id="ARBA00013860"/>
    </source>
</evidence>
<dbReference type="InterPro" id="IPR035644">
    <property type="entry name" value="MraZ_C"/>
</dbReference>
<evidence type="ECO:0000256" key="6">
    <source>
        <dbReference type="ARBA" id="ARBA00023163"/>
    </source>
</evidence>
<dbReference type="FunFam" id="3.40.1550.20:FF:000002">
    <property type="entry name" value="Transcriptional regulator MraZ"/>
    <property type="match status" value="1"/>
</dbReference>
<feature type="domain" description="SpoVT-AbrB" evidence="8">
    <location>
        <begin position="10"/>
        <end position="52"/>
    </location>
</feature>
<dbReference type="PANTHER" id="PTHR34701:SF1">
    <property type="entry name" value="TRANSCRIPTIONAL REGULATOR MRAZ"/>
    <property type="match status" value="1"/>
</dbReference>
<keyword evidence="3" id="KW-0677">Repeat</keyword>
<dbReference type="EMBL" id="AWYA01000081">
    <property type="protein sequence ID" value="KIC04781.1"/>
    <property type="molecule type" value="Genomic_DNA"/>
</dbReference>
<dbReference type="InterPro" id="IPR007159">
    <property type="entry name" value="SpoVT-AbrB_dom"/>
</dbReference>
<dbReference type="InterPro" id="IPR020603">
    <property type="entry name" value="MraZ_dom"/>
</dbReference>
<gene>
    <name evidence="7" type="primary">mraZ</name>
    <name evidence="9" type="ORF">LRN_1147</name>
</gene>
<dbReference type="GO" id="GO:0051301">
    <property type="term" value="P:cell division"/>
    <property type="evidence" value="ECO:0007669"/>
    <property type="project" value="UniProtKB-KW"/>
</dbReference>
<evidence type="ECO:0000259" key="8">
    <source>
        <dbReference type="PROSITE" id="PS51740"/>
    </source>
</evidence>
<comment type="caution">
    <text evidence="9">The sequence shown here is derived from an EMBL/GenBank/DDBJ whole genome shotgun (WGS) entry which is preliminary data.</text>
</comment>
<dbReference type="PROSITE" id="PS51740">
    <property type="entry name" value="SPOVT_ABRB"/>
    <property type="match status" value="2"/>
</dbReference>
<comment type="similarity">
    <text evidence="7">Belongs to the MraZ family.</text>
</comment>
<dbReference type="InterPro" id="IPR037914">
    <property type="entry name" value="SpoVT-AbrB_sf"/>
</dbReference>
<dbReference type="InterPro" id="IPR035642">
    <property type="entry name" value="MraZ_N"/>
</dbReference>
<sequence length="148" mass="17098">MGVVDVFFGEYRHNLDAKGRIIVPAKFREGLGEKFYVTRGMDGCLFVYAENEWNLLQEKLQKLPLARKEARAFVRFFYSAANECLLDKQGRINLPKTLCDYAELVKPCVFIGVSNRIEIWSEQRWEKASEQAAESFDDMAEDLLDFGL</sequence>
<keyword evidence="9" id="KW-0131">Cell cycle</keyword>
<dbReference type="Gene3D" id="3.40.1550.20">
    <property type="entry name" value="Transcriptional regulator MraZ domain"/>
    <property type="match status" value="1"/>
</dbReference>
<dbReference type="GO" id="GO:0005737">
    <property type="term" value="C:cytoplasm"/>
    <property type="evidence" value="ECO:0007669"/>
    <property type="project" value="UniProtKB-UniRule"/>
</dbReference>
<evidence type="ECO:0000256" key="2">
    <source>
        <dbReference type="ARBA" id="ARBA00022490"/>
    </source>
</evidence>
<comment type="subcellular location">
    <subcellularLocation>
        <location evidence="7">Cytoplasm</location>
        <location evidence="7">Nucleoid</location>
    </subcellularLocation>
</comment>
<keyword evidence="9" id="KW-0132">Cell division</keyword>
<dbReference type="Proteomes" id="UP000031011">
    <property type="component" value="Unassembled WGS sequence"/>
</dbReference>
<evidence type="ECO:0000256" key="4">
    <source>
        <dbReference type="ARBA" id="ARBA00023015"/>
    </source>
</evidence>
<dbReference type="InterPro" id="IPR038619">
    <property type="entry name" value="MraZ_sf"/>
</dbReference>
<name>A0A837DV57_9LACO</name>
<keyword evidence="5 7" id="KW-0238">DNA-binding</keyword>
<dbReference type="HAMAP" id="MF_01008">
    <property type="entry name" value="MraZ"/>
    <property type="match status" value="1"/>
</dbReference>
<evidence type="ECO:0000256" key="7">
    <source>
        <dbReference type="HAMAP-Rule" id="MF_01008"/>
    </source>
</evidence>
<dbReference type="Pfam" id="PF02381">
    <property type="entry name" value="MraZ"/>
    <property type="match status" value="2"/>
</dbReference>
<proteinExistence type="inferred from homology"/>
<evidence type="ECO:0000256" key="3">
    <source>
        <dbReference type="ARBA" id="ARBA00022737"/>
    </source>
</evidence>
<dbReference type="InterPro" id="IPR003444">
    <property type="entry name" value="MraZ"/>
</dbReference>
<keyword evidence="2 7" id="KW-0963">Cytoplasm</keyword>
<reference evidence="9 10" key="1">
    <citation type="journal article" date="2015" name="BMC Microbiol.">
        <title>Lactobacillus ruminis strains cluster according to their mammalian gut source.</title>
        <authorList>
            <person name="O' Donnell M.M."/>
            <person name="Harris H.M."/>
            <person name="Lynch D.B."/>
            <person name="Ross R.P."/>
            <person name="O'Toole P.W."/>
        </authorList>
    </citation>
    <scope>NUCLEOTIDE SEQUENCE [LARGE SCALE GENOMIC DNA]</scope>
    <source>
        <strain evidence="9 10">DPC 6832</strain>
    </source>
</reference>
<feature type="domain" description="SpoVT-AbrB" evidence="8">
    <location>
        <begin position="81"/>
        <end position="124"/>
    </location>
</feature>
<evidence type="ECO:0000313" key="10">
    <source>
        <dbReference type="Proteomes" id="UP000031011"/>
    </source>
</evidence>
<evidence type="ECO:0000313" key="9">
    <source>
        <dbReference type="EMBL" id="KIC04781.1"/>
    </source>
</evidence>
<keyword evidence="4 7" id="KW-0805">Transcription regulation</keyword>
<comment type="subunit">
    <text evidence="7">Forms oligomers.</text>
</comment>
<accession>A0A837DV57</accession>
<dbReference type="CDD" id="cd16320">
    <property type="entry name" value="MraZ_N"/>
    <property type="match status" value="1"/>
</dbReference>
<dbReference type="AlphaFoldDB" id="A0A837DV57"/>